<dbReference type="EMBL" id="JBFXLU010000317">
    <property type="protein sequence ID" value="KAL2829907.1"/>
    <property type="molecule type" value="Genomic_DNA"/>
</dbReference>
<evidence type="ECO:0000313" key="2">
    <source>
        <dbReference type="Proteomes" id="UP001610446"/>
    </source>
</evidence>
<comment type="caution">
    <text evidence="1">The sequence shown here is derived from an EMBL/GenBank/DDBJ whole genome shotgun (WGS) entry which is preliminary data.</text>
</comment>
<sequence length="201" mass="22855">MYPSPKQRKIINPPRKPKVILPNRMAASKFTPLLKNTIDTLQATQANYNCARSNSQLPATSHRAGQEVQLIHSVLETVYSQWHQDPSTSAGFPAYQDPASIDLVHVCKTGNLALVERWAEQFDPEKISQMLWTREIEGSPAIRAAVSNERFDVVKFLLYRSSNPGKHILSVIYRAYKEKKHLFLRSVLQLPDIKPVIHSKN</sequence>
<protein>
    <recommendedName>
        <fullName evidence="3">Ankyrin repeat-containing domain protein</fullName>
    </recommendedName>
</protein>
<gene>
    <name evidence="1" type="ORF">BJY01DRAFT_121427</name>
</gene>
<organism evidence="1 2">
    <name type="scientific">Aspergillus pseudoustus</name>
    <dbReference type="NCBI Taxonomy" id="1810923"/>
    <lineage>
        <taxon>Eukaryota</taxon>
        <taxon>Fungi</taxon>
        <taxon>Dikarya</taxon>
        <taxon>Ascomycota</taxon>
        <taxon>Pezizomycotina</taxon>
        <taxon>Eurotiomycetes</taxon>
        <taxon>Eurotiomycetidae</taxon>
        <taxon>Eurotiales</taxon>
        <taxon>Aspergillaceae</taxon>
        <taxon>Aspergillus</taxon>
        <taxon>Aspergillus subgen. Nidulantes</taxon>
    </lineage>
</organism>
<reference evidence="1 2" key="1">
    <citation type="submission" date="2024-07" db="EMBL/GenBank/DDBJ databases">
        <title>Section-level genome sequencing and comparative genomics of Aspergillus sections Usti and Cavernicolus.</title>
        <authorList>
            <consortium name="Lawrence Berkeley National Laboratory"/>
            <person name="Nybo J.L."/>
            <person name="Vesth T.C."/>
            <person name="Theobald S."/>
            <person name="Frisvad J.C."/>
            <person name="Larsen T.O."/>
            <person name="Kjaerboelling I."/>
            <person name="Rothschild-Mancinelli K."/>
            <person name="Lyhne E.K."/>
            <person name="Kogle M.E."/>
            <person name="Barry K."/>
            <person name="Clum A."/>
            <person name="Na H."/>
            <person name="Ledsgaard L."/>
            <person name="Lin J."/>
            <person name="Lipzen A."/>
            <person name="Kuo A."/>
            <person name="Riley R."/>
            <person name="Mondo S."/>
            <person name="Labutti K."/>
            <person name="Haridas S."/>
            <person name="Pangalinan J."/>
            <person name="Salamov A.A."/>
            <person name="Simmons B.A."/>
            <person name="Magnuson J.K."/>
            <person name="Chen J."/>
            <person name="Drula E."/>
            <person name="Henrissat B."/>
            <person name="Wiebenga A."/>
            <person name="Lubbers R.J."/>
            <person name="Gomes A.C."/>
            <person name="Makela M.R."/>
            <person name="Stajich J."/>
            <person name="Grigoriev I.V."/>
            <person name="Mortensen U.H."/>
            <person name="De Vries R.P."/>
            <person name="Baker S.E."/>
            <person name="Andersen M.R."/>
        </authorList>
    </citation>
    <scope>NUCLEOTIDE SEQUENCE [LARGE SCALE GENOMIC DNA]</scope>
    <source>
        <strain evidence="1 2">CBS 123904</strain>
    </source>
</reference>
<evidence type="ECO:0008006" key="3">
    <source>
        <dbReference type="Google" id="ProtNLM"/>
    </source>
</evidence>
<accession>A0ABR4IQP3</accession>
<name>A0ABR4IQP3_9EURO</name>
<proteinExistence type="predicted"/>
<dbReference type="Proteomes" id="UP001610446">
    <property type="component" value="Unassembled WGS sequence"/>
</dbReference>
<evidence type="ECO:0000313" key="1">
    <source>
        <dbReference type="EMBL" id="KAL2829907.1"/>
    </source>
</evidence>
<keyword evidence="2" id="KW-1185">Reference proteome</keyword>